<dbReference type="EMBL" id="AP007255">
    <property type="protein sequence ID" value="BAE52584.1"/>
    <property type="molecule type" value="Genomic_DNA"/>
</dbReference>
<name>Q2W0P1_PARM1</name>
<accession>Q2W0P1</accession>
<dbReference type="KEGG" id="mag:amb3780"/>
<dbReference type="HOGENOM" id="CLU_105864_2_0_5"/>
<keyword evidence="2" id="KW-1185">Reference proteome</keyword>
<dbReference type="Proteomes" id="UP000007058">
    <property type="component" value="Chromosome"/>
</dbReference>
<gene>
    <name evidence="1" type="ordered locus">amb3780</name>
</gene>
<evidence type="ECO:0000313" key="2">
    <source>
        <dbReference type="Proteomes" id="UP000007058"/>
    </source>
</evidence>
<proteinExistence type="predicted"/>
<dbReference type="Pfam" id="PF10116">
    <property type="entry name" value="Host_attach"/>
    <property type="match status" value="1"/>
</dbReference>
<protein>
    <submittedName>
        <fullName evidence="1">Protein required for attachment to host cells</fullName>
    </submittedName>
</protein>
<dbReference type="InterPro" id="IPR019291">
    <property type="entry name" value="Host_attachment_protein"/>
</dbReference>
<organism evidence="1 2">
    <name type="scientific">Paramagnetospirillum magneticum (strain ATCC 700264 / AMB-1)</name>
    <name type="common">Magnetospirillum magneticum</name>
    <dbReference type="NCBI Taxonomy" id="342108"/>
    <lineage>
        <taxon>Bacteria</taxon>
        <taxon>Pseudomonadati</taxon>
        <taxon>Pseudomonadota</taxon>
        <taxon>Alphaproteobacteria</taxon>
        <taxon>Rhodospirillales</taxon>
        <taxon>Magnetospirillaceae</taxon>
        <taxon>Paramagnetospirillum</taxon>
    </lineage>
</organism>
<evidence type="ECO:0000313" key="1">
    <source>
        <dbReference type="EMBL" id="BAE52584.1"/>
    </source>
</evidence>
<sequence length="162" mass="18231">MRNPVHQSEREGQMSKPCTWICVADGTRARFFHCDGPGRDIVPALNYMLAAPSRAHNLQMTTDRPGRAFDSAGIGRHAYDEGDWQDEEKCRFAGRVAAQLDRAVLAQKFDRLVVVAPPAMMGELRKHISDLTRRMVVVEVVKDLTHATPREMQSHLSEALIH</sequence>
<reference evidence="1 2" key="1">
    <citation type="journal article" date="2005" name="DNA Res.">
        <title>Complete genome sequence of the facultative anaerobic magnetotactic bacterium Magnetospirillum sp. strain AMB-1.</title>
        <authorList>
            <person name="Matsunaga T."/>
            <person name="Okamura Y."/>
            <person name="Fukuda Y."/>
            <person name="Wahyudi A.T."/>
            <person name="Murase Y."/>
            <person name="Takeyama H."/>
        </authorList>
    </citation>
    <scope>NUCLEOTIDE SEQUENCE [LARGE SCALE GENOMIC DNA]</scope>
    <source>
        <strain evidence="2">ATCC 700264 / AMB-1</strain>
    </source>
</reference>
<dbReference type="AlphaFoldDB" id="Q2W0P1"/>